<evidence type="ECO:0000256" key="1">
    <source>
        <dbReference type="ARBA" id="ARBA00004123"/>
    </source>
</evidence>
<feature type="region of interest" description="Disordered" evidence="4">
    <location>
        <begin position="1"/>
        <end position="21"/>
    </location>
</feature>
<sequence>MGRSGASQRQKKAEKAKVKLKGHATKFLPKGKNVTNTTFKVRKIVLQEQLKTPDGTQPLTRKKLNVKEVLGRLQHYSPSQRQEGLVGLSELLSQMDEGQLTSHLFSVMDSLARLSLDSESSVRKQSAHILTSVFSLVNEAQLMPFCQVLGSYLSCAMTHIQLKVQEDSLLLFDAILEHAPSLAAACANQLLPCILDMISRTRQELIYSQILNQRIGSPFINVMDGSDHLSGRQLSVQLSSNITSSVWRAKVFGRLQALLIVSLQKRQNNGTQTRDLCHVAHHTSISITSDNLKELKFPLYYSTYGTPLCLSKIFHKVNINSKQLIDDASQLKHFVESLMPLMFDSWLEVNPSLVKKTKQGSEGDSGLQLESALTLHCVLEIVDLLWQHLDSWEKENSRTDLTKWFKETYGKDFHKYLGTGFPYEARALLEEGNEETSQGLGRRRSKSNKTSNPEVSLLKLASPFFLKDVDEKACNEAIGKCFLQNLTLCHLLAVMFESPSTDVKRKVLAILIKYLIQWDGRLSPWSDHLLRALRTVFERSCFWGCDLDPLLSAVVQRYHRSSAKQTAAHQLLASQLCDLLGEIPEAEKLHHLQGNFEISEGENRVEKEAGLASLFYWFPHMTDIQLSSLQEVLSNTQSSTLAQKITNFLSLRRSKN</sequence>
<dbReference type="EMBL" id="JAHWGI010001411">
    <property type="protein sequence ID" value="KAK3930384.1"/>
    <property type="molecule type" value="Genomic_DNA"/>
</dbReference>
<keyword evidence="3" id="KW-0539">Nucleus</keyword>
<reference evidence="6" key="2">
    <citation type="journal article" date="2023" name="BMC Genomics">
        <title>Pest status, molecular evolution, and epigenetic factors derived from the genome assembly of Frankliniella fusca, a thysanopteran phytovirus vector.</title>
        <authorList>
            <person name="Catto M.A."/>
            <person name="Labadie P.E."/>
            <person name="Jacobson A.L."/>
            <person name="Kennedy G.G."/>
            <person name="Srinivasan R."/>
            <person name="Hunt B.G."/>
        </authorList>
    </citation>
    <scope>NUCLEOTIDE SEQUENCE</scope>
    <source>
        <strain evidence="6">PL_HMW_Pooled</strain>
    </source>
</reference>
<dbReference type="SUPFAM" id="SSF48371">
    <property type="entry name" value="ARM repeat"/>
    <property type="match status" value="1"/>
</dbReference>
<dbReference type="Proteomes" id="UP001219518">
    <property type="component" value="Unassembled WGS sequence"/>
</dbReference>
<protein>
    <submittedName>
        <fullName evidence="6">Testis-expressed protein 10</fullName>
    </submittedName>
</protein>
<dbReference type="PANTHER" id="PTHR16056:SF2">
    <property type="entry name" value="TESTIS-EXPRESSED PROTEIN 10"/>
    <property type="match status" value="1"/>
</dbReference>
<proteinExistence type="inferred from homology"/>
<dbReference type="Gene3D" id="1.25.10.10">
    <property type="entry name" value="Leucine-rich Repeat Variant"/>
    <property type="match status" value="1"/>
</dbReference>
<dbReference type="Pfam" id="PF12333">
    <property type="entry name" value="Ipi1_N"/>
    <property type="match status" value="1"/>
</dbReference>
<comment type="similarity">
    <text evidence="2">Belongs to the IPI1/TEX10 family.</text>
</comment>
<feature type="domain" description="Pre-rRNA-processing protein Ipi1 N-terminal" evidence="5">
    <location>
        <begin position="141"/>
        <end position="259"/>
    </location>
</feature>
<evidence type="ECO:0000256" key="3">
    <source>
        <dbReference type="ARBA" id="ARBA00023242"/>
    </source>
</evidence>
<comment type="caution">
    <text evidence="6">The sequence shown here is derived from an EMBL/GenBank/DDBJ whole genome shotgun (WGS) entry which is preliminary data.</text>
</comment>
<evidence type="ECO:0000259" key="5">
    <source>
        <dbReference type="Pfam" id="PF12333"/>
    </source>
</evidence>
<dbReference type="AlphaFoldDB" id="A0AAE1I0I6"/>
<evidence type="ECO:0000313" key="7">
    <source>
        <dbReference type="Proteomes" id="UP001219518"/>
    </source>
</evidence>
<evidence type="ECO:0000313" key="6">
    <source>
        <dbReference type="EMBL" id="KAK3930384.1"/>
    </source>
</evidence>
<dbReference type="InterPro" id="IPR016024">
    <property type="entry name" value="ARM-type_fold"/>
</dbReference>
<name>A0AAE1I0I6_9NEOP</name>
<accession>A0AAE1I0I6</accession>
<organism evidence="6 7">
    <name type="scientific">Frankliniella fusca</name>
    <dbReference type="NCBI Taxonomy" id="407009"/>
    <lineage>
        <taxon>Eukaryota</taxon>
        <taxon>Metazoa</taxon>
        <taxon>Ecdysozoa</taxon>
        <taxon>Arthropoda</taxon>
        <taxon>Hexapoda</taxon>
        <taxon>Insecta</taxon>
        <taxon>Pterygota</taxon>
        <taxon>Neoptera</taxon>
        <taxon>Paraneoptera</taxon>
        <taxon>Thysanoptera</taxon>
        <taxon>Terebrantia</taxon>
        <taxon>Thripoidea</taxon>
        <taxon>Thripidae</taxon>
        <taxon>Frankliniella</taxon>
    </lineage>
</organism>
<evidence type="ECO:0000256" key="4">
    <source>
        <dbReference type="SAM" id="MobiDB-lite"/>
    </source>
</evidence>
<comment type="subcellular location">
    <subcellularLocation>
        <location evidence="1">Nucleus</location>
    </subcellularLocation>
</comment>
<evidence type="ECO:0000256" key="2">
    <source>
        <dbReference type="ARBA" id="ARBA00006427"/>
    </source>
</evidence>
<dbReference type="PANTHER" id="PTHR16056">
    <property type="entry name" value="REGULATOR OF MICROTUBULE DYNAMICS PROTEIN"/>
    <property type="match status" value="1"/>
</dbReference>
<dbReference type="InterPro" id="IPR024679">
    <property type="entry name" value="Ipi1_N"/>
</dbReference>
<reference evidence="6" key="1">
    <citation type="submission" date="2021-07" db="EMBL/GenBank/DDBJ databases">
        <authorList>
            <person name="Catto M.A."/>
            <person name="Jacobson A."/>
            <person name="Kennedy G."/>
            <person name="Labadie P."/>
            <person name="Hunt B.G."/>
            <person name="Srinivasan R."/>
        </authorList>
    </citation>
    <scope>NUCLEOTIDE SEQUENCE</scope>
    <source>
        <strain evidence="6">PL_HMW_Pooled</strain>
        <tissue evidence="6">Head</tissue>
    </source>
</reference>
<dbReference type="GO" id="GO:0071339">
    <property type="term" value="C:MLL1 complex"/>
    <property type="evidence" value="ECO:0007669"/>
    <property type="project" value="TreeGrafter"/>
</dbReference>
<keyword evidence="7" id="KW-1185">Reference proteome</keyword>
<gene>
    <name evidence="6" type="ORF">KUF71_005118</name>
</gene>
<dbReference type="InterPro" id="IPR011989">
    <property type="entry name" value="ARM-like"/>
</dbReference>